<comment type="caution">
    <text evidence="3">The sequence shown here is derived from an EMBL/GenBank/DDBJ whole genome shotgun (WGS) entry which is preliminary data.</text>
</comment>
<evidence type="ECO:0000256" key="1">
    <source>
        <dbReference type="SAM" id="SignalP"/>
    </source>
</evidence>
<evidence type="ECO:0000259" key="2">
    <source>
        <dbReference type="Pfam" id="PF18914"/>
    </source>
</evidence>
<proteinExistence type="predicted"/>
<name>A0A3M6QUQ4_9BURK</name>
<gene>
    <name evidence="3" type="ORF">D8I35_09335</name>
</gene>
<accession>A0A3M6QUQ4</accession>
<organism evidence="3 4">
    <name type="scientific">Corticibacter populi</name>
    <dbReference type="NCBI Taxonomy" id="1550736"/>
    <lineage>
        <taxon>Bacteria</taxon>
        <taxon>Pseudomonadati</taxon>
        <taxon>Pseudomonadota</taxon>
        <taxon>Betaproteobacteria</taxon>
        <taxon>Burkholderiales</taxon>
        <taxon>Comamonadaceae</taxon>
        <taxon>Corticibacter</taxon>
    </lineage>
</organism>
<feature type="signal peptide" evidence="1">
    <location>
        <begin position="1"/>
        <end position="21"/>
    </location>
</feature>
<keyword evidence="4" id="KW-1185">Reference proteome</keyword>
<dbReference type="AlphaFoldDB" id="A0A3M6QUQ4"/>
<dbReference type="InterPro" id="IPR043724">
    <property type="entry name" value="DUF5666"/>
</dbReference>
<reference evidence="3 4" key="1">
    <citation type="submission" date="2018-10" db="EMBL/GenBank/DDBJ databases">
        <title>Draft genome of Cortibacter populi DSM10536.</title>
        <authorList>
            <person name="Bernier A.-M."/>
            <person name="Bernard K."/>
        </authorList>
    </citation>
    <scope>NUCLEOTIDE SEQUENCE [LARGE SCALE GENOMIC DNA]</scope>
    <source>
        <strain evidence="3 4">DSM 105136</strain>
    </source>
</reference>
<feature type="chain" id="PRO_5018312354" description="DUF5666 domain-containing protein" evidence="1">
    <location>
        <begin position="22"/>
        <end position="89"/>
    </location>
</feature>
<feature type="domain" description="DUF5666" evidence="2">
    <location>
        <begin position="25"/>
        <end position="80"/>
    </location>
</feature>
<dbReference type="EMBL" id="RDQO01000002">
    <property type="protein sequence ID" value="RMX06693.1"/>
    <property type="molecule type" value="Genomic_DNA"/>
</dbReference>
<evidence type="ECO:0000313" key="3">
    <source>
        <dbReference type="EMBL" id="RMX06693.1"/>
    </source>
</evidence>
<dbReference type="Proteomes" id="UP000278006">
    <property type="component" value="Unassembled WGS sequence"/>
</dbReference>
<dbReference type="Pfam" id="PF18914">
    <property type="entry name" value="DUF5666"/>
    <property type="match status" value="1"/>
</dbReference>
<sequence length="89" mass="9501">MKKFQIAAATSLALLAGAAMAESMKGRVDAVDAGAKAVVLAGITFQTDPNTRYDAGLGSFADLRQGQKVQIEFVRENGKYIVKLIQLQN</sequence>
<keyword evidence="1" id="KW-0732">Signal</keyword>
<evidence type="ECO:0000313" key="4">
    <source>
        <dbReference type="Proteomes" id="UP000278006"/>
    </source>
</evidence>
<protein>
    <recommendedName>
        <fullName evidence="2">DUF5666 domain-containing protein</fullName>
    </recommendedName>
</protein>